<dbReference type="PANTHER" id="PTHR31126:SF1">
    <property type="entry name" value="TYROSINE SPECIFIC PROTEIN PHOSPHATASES DOMAIN-CONTAINING PROTEIN"/>
    <property type="match status" value="1"/>
</dbReference>
<comment type="similarity">
    <text evidence="1">Belongs to the protein-tyrosine phosphatase family.</text>
</comment>
<dbReference type="InterPro" id="IPR026893">
    <property type="entry name" value="Tyr/Ser_Pase_IphP-type"/>
</dbReference>
<name>A0A2X0IDG5_9ACTN</name>
<gene>
    <name evidence="2" type="ORF">DN069_24535</name>
</gene>
<dbReference type="InterPro" id="IPR029021">
    <property type="entry name" value="Prot-tyrosine_phosphatase-like"/>
</dbReference>
<dbReference type="SUPFAM" id="SSF52799">
    <property type="entry name" value="(Phosphotyrosine protein) phosphatases II"/>
    <property type="match status" value="1"/>
</dbReference>
<dbReference type="EMBL" id="QKYN01000097">
    <property type="protein sequence ID" value="RAG83042.1"/>
    <property type="molecule type" value="Genomic_DNA"/>
</dbReference>
<comment type="caution">
    <text evidence="2">The sequence shown here is derived from an EMBL/GenBank/DDBJ whole genome shotgun (WGS) entry which is preliminary data.</text>
</comment>
<dbReference type="GO" id="GO:0004721">
    <property type="term" value="F:phosphoprotein phosphatase activity"/>
    <property type="evidence" value="ECO:0007669"/>
    <property type="project" value="InterPro"/>
</dbReference>
<accession>A0A2X0IDG5</accession>
<evidence type="ECO:0000313" key="3">
    <source>
        <dbReference type="Proteomes" id="UP000248889"/>
    </source>
</evidence>
<organism evidence="2 3">
    <name type="scientific">Streptacidiphilus pinicola</name>
    <dbReference type="NCBI Taxonomy" id="2219663"/>
    <lineage>
        <taxon>Bacteria</taxon>
        <taxon>Bacillati</taxon>
        <taxon>Actinomycetota</taxon>
        <taxon>Actinomycetes</taxon>
        <taxon>Kitasatosporales</taxon>
        <taxon>Streptomycetaceae</taxon>
        <taxon>Streptacidiphilus</taxon>
    </lineage>
</organism>
<reference evidence="2 3" key="1">
    <citation type="submission" date="2018-06" db="EMBL/GenBank/DDBJ databases">
        <title>Streptacidiphilus pinicola sp. nov., isolated from pine grove soil.</title>
        <authorList>
            <person name="Roh S.G."/>
            <person name="Park S."/>
            <person name="Kim M.-K."/>
            <person name="Yun B.-R."/>
            <person name="Park J."/>
            <person name="Kim M.J."/>
            <person name="Kim Y.S."/>
            <person name="Kim S.B."/>
        </authorList>
    </citation>
    <scope>NUCLEOTIDE SEQUENCE [LARGE SCALE GENOMIC DNA]</scope>
    <source>
        <strain evidence="2 3">MMS16-CNU450</strain>
    </source>
</reference>
<dbReference type="Gene3D" id="3.90.190.10">
    <property type="entry name" value="Protein tyrosine phosphatase superfamily"/>
    <property type="match status" value="1"/>
</dbReference>
<dbReference type="PROSITE" id="PS00383">
    <property type="entry name" value="TYR_PHOSPHATASE_1"/>
    <property type="match status" value="1"/>
</dbReference>
<dbReference type="Proteomes" id="UP000248889">
    <property type="component" value="Unassembled WGS sequence"/>
</dbReference>
<sequence>MGHQIRKALRRAIGPCLHWRMIARRNVLPNRGAAVTQQDRAVDAPADRAPGRSLGLQGAVNARDLGGYRTADGRTVRFGVALRGDALHRSSDEDLAVLEGLGLRHVIDLRGLNEVAENGEDVLPPGVALEAQPVFATDHDIYASLRDTLAAQDAEAQRALLGDGGAERMMVSMYGWFVTDPGIRGRFAETVKALTRAERLPLYFHCTAGKDRTGWTAAIVLTALGVDRETVYADYLLTNERTDGLIARILDHLGTQGVMREPELMRPVMRAERAYLDAAFAAVDAGWPSFEAFLHDGLGLTPADLEALRKNLLA</sequence>
<protein>
    <submittedName>
        <fullName evidence="2">Protein-tyrosine-phosphatase</fullName>
    </submittedName>
</protein>
<keyword evidence="3" id="KW-1185">Reference proteome</keyword>
<dbReference type="InterPro" id="IPR016130">
    <property type="entry name" value="Tyr_Pase_AS"/>
</dbReference>
<evidence type="ECO:0000256" key="1">
    <source>
        <dbReference type="ARBA" id="ARBA00009580"/>
    </source>
</evidence>
<dbReference type="AlphaFoldDB" id="A0A2X0IDG5"/>
<dbReference type="Pfam" id="PF13350">
    <property type="entry name" value="Y_phosphatase3"/>
    <property type="match status" value="1"/>
</dbReference>
<evidence type="ECO:0000313" key="2">
    <source>
        <dbReference type="EMBL" id="RAG83042.1"/>
    </source>
</evidence>
<dbReference type="PANTHER" id="PTHR31126">
    <property type="entry name" value="TYROSINE-PROTEIN PHOSPHATASE"/>
    <property type="match status" value="1"/>
</dbReference>
<proteinExistence type="inferred from homology"/>
<dbReference type="OrthoDB" id="1188001at2"/>